<dbReference type="GO" id="GO:0015562">
    <property type="term" value="F:efflux transmembrane transporter activity"/>
    <property type="evidence" value="ECO:0007669"/>
    <property type="project" value="TreeGrafter"/>
</dbReference>
<dbReference type="SUPFAM" id="SSF111369">
    <property type="entry name" value="HlyD-like secretion proteins"/>
    <property type="match status" value="1"/>
</dbReference>
<feature type="signal peptide" evidence="2">
    <location>
        <begin position="1"/>
        <end position="20"/>
    </location>
</feature>
<organism evidence="4 5">
    <name type="scientific">Methylophaga lonarensis MPL</name>
    <dbReference type="NCBI Taxonomy" id="1286106"/>
    <lineage>
        <taxon>Bacteria</taxon>
        <taxon>Pseudomonadati</taxon>
        <taxon>Pseudomonadota</taxon>
        <taxon>Gammaproteobacteria</taxon>
        <taxon>Thiotrichales</taxon>
        <taxon>Piscirickettsiaceae</taxon>
        <taxon>Methylophaga</taxon>
    </lineage>
</organism>
<dbReference type="PROSITE" id="PS51257">
    <property type="entry name" value="PROKAR_LIPOPROTEIN"/>
    <property type="match status" value="1"/>
</dbReference>
<dbReference type="Pfam" id="PF25917">
    <property type="entry name" value="BSH_RND"/>
    <property type="match status" value="1"/>
</dbReference>
<dbReference type="OrthoDB" id="2110899at2"/>
<dbReference type="AlphaFoldDB" id="M7PHP7"/>
<evidence type="ECO:0000259" key="3">
    <source>
        <dbReference type="Pfam" id="PF25917"/>
    </source>
</evidence>
<feature type="chain" id="PRO_5004082898" evidence="2">
    <location>
        <begin position="21"/>
        <end position="353"/>
    </location>
</feature>
<dbReference type="PANTHER" id="PTHR30469:SF20">
    <property type="entry name" value="EFFLUX RND TRANSPORTER PERIPLASMIC ADAPTOR SUBUNIT"/>
    <property type="match status" value="1"/>
</dbReference>
<dbReference type="Gene3D" id="2.40.420.20">
    <property type="match status" value="1"/>
</dbReference>
<dbReference type="STRING" id="1286106.MPL1_05147"/>
<dbReference type="GO" id="GO:1990281">
    <property type="term" value="C:efflux pump complex"/>
    <property type="evidence" value="ECO:0007669"/>
    <property type="project" value="TreeGrafter"/>
</dbReference>
<name>M7PHP7_9GAMM</name>
<accession>M7PHP7</accession>
<dbReference type="Proteomes" id="UP000012019">
    <property type="component" value="Unassembled WGS sequence"/>
</dbReference>
<keyword evidence="2" id="KW-0732">Signal</keyword>
<protein>
    <submittedName>
        <fullName evidence="4">Efflux transporter RND family, MFP subunit</fullName>
    </submittedName>
</protein>
<dbReference type="Gene3D" id="2.40.30.170">
    <property type="match status" value="1"/>
</dbReference>
<dbReference type="InterPro" id="IPR058625">
    <property type="entry name" value="MdtA-like_BSH"/>
</dbReference>
<evidence type="ECO:0000313" key="5">
    <source>
        <dbReference type="Proteomes" id="UP000012019"/>
    </source>
</evidence>
<dbReference type="InterPro" id="IPR006143">
    <property type="entry name" value="RND_pump_MFP"/>
</dbReference>
<dbReference type="RefSeq" id="WP_009726039.1">
    <property type="nucleotide sequence ID" value="NZ_APHR01000024.1"/>
</dbReference>
<comment type="similarity">
    <text evidence="1">Belongs to the membrane fusion protein (MFP) (TC 8.A.1) family.</text>
</comment>
<dbReference type="PATRIC" id="fig|1286106.3.peg.1033"/>
<evidence type="ECO:0000256" key="1">
    <source>
        <dbReference type="ARBA" id="ARBA00009477"/>
    </source>
</evidence>
<dbReference type="EMBL" id="APHR01000024">
    <property type="protein sequence ID" value="EMR13410.1"/>
    <property type="molecule type" value="Genomic_DNA"/>
</dbReference>
<proteinExistence type="inferred from homology"/>
<gene>
    <name evidence="4" type="ORF">MPL1_05147</name>
</gene>
<dbReference type="eggNOG" id="COG0845">
    <property type="taxonomic scope" value="Bacteria"/>
</dbReference>
<dbReference type="Gene3D" id="2.40.50.100">
    <property type="match status" value="1"/>
</dbReference>
<evidence type="ECO:0000313" key="4">
    <source>
        <dbReference type="EMBL" id="EMR13410.1"/>
    </source>
</evidence>
<reference evidence="4 5" key="1">
    <citation type="journal article" date="2013" name="Genome Announc.">
        <title>Draft Genome Sequence of Methylophaga lonarensis MPLT, a Haloalkaliphilic (Non-Methane-Utilizing) Methylotroph.</title>
        <authorList>
            <person name="Shetty S.A."/>
            <person name="Marathe N.P."/>
            <person name="Munot H."/>
            <person name="Antony C.P."/>
            <person name="Dhotre D.P."/>
            <person name="Murrell J.C."/>
            <person name="Shouche Y.S."/>
        </authorList>
    </citation>
    <scope>NUCLEOTIDE SEQUENCE [LARGE SCALE GENOMIC DNA]</scope>
    <source>
        <strain evidence="4 5">MPL</strain>
    </source>
</reference>
<dbReference type="NCBIfam" id="TIGR01730">
    <property type="entry name" value="RND_mfp"/>
    <property type="match status" value="1"/>
</dbReference>
<evidence type="ECO:0000256" key="2">
    <source>
        <dbReference type="SAM" id="SignalP"/>
    </source>
</evidence>
<keyword evidence="5" id="KW-1185">Reference proteome</keyword>
<dbReference type="PANTHER" id="PTHR30469">
    <property type="entry name" value="MULTIDRUG RESISTANCE PROTEIN MDTA"/>
    <property type="match status" value="1"/>
</dbReference>
<sequence>MRHYNGLIVLALLTLLTACGEQQSTPEPSQLRTVQLYQVTQQSFAAERHFVGQVDAVSTVDLAFQVGGKLERLPVQHGQIVPSGQLIAALDPQDFQRQVREAQLQMEQARKDLERARPLREKGYVTPSELDMLQSAYDLANVTVENAERNLYYARLLAPFDALVSRRLVEQFSSVQAGTPIVRVQNVNELRVHIHVPEQLIQSSLGIENYDIFAEFEEAGQQIRYPLTYREHQTEVDAVTQTYQVTFTLPMPESLTVLPGMTLRVVAALRGERIGQTMVMIPLSALDSRNPNELRVWIYNPDSGEVQPTAVSVGEIRSEQLEVLDGLSGDETIVMAGHAHLYPGQQVRPFQGF</sequence>
<comment type="caution">
    <text evidence="4">The sequence shown here is derived from an EMBL/GenBank/DDBJ whole genome shotgun (WGS) entry which is preliminary data.</text>
</comment>
<dbReference type="Gene3D" id="1.10.287.470">
    <property type="entry name" value="Helix hairpin bin"/>
    <property type="match status" value="1"/>
</dbReference>
<feature type="domain" description="Multidrug resistance protein MdtA-like barrel-sandwich hybrid" evidence="3">
    <location>
        <begin position="59"/>
        <end position="180"/>
    </location>
</feature>